<feature type="region of interest" description="Disordered" evidence="1">
    <location>
        <begin position="170"/>
        <end position="216"/>
    </location>
</feature>
<proteinExistence type="predicted"/>
<dbReference type="GO" id="GO:0016020">
    <property type="term" value="C:membrane"/>
    <property type="evidence" value="ECO:0007669"/>
    <property type="project" value="InterPro"/>
</dbReference>
<keyword evidence="2" id="KW-1133">Transmembrane helix</keyword>
<organism evidence="3 4">
    <name type="scientific">Elysia crispata</name>
    <name type="common">lettuce slug</name>
    <dbReference type="NCBI Taxonomy" id="231223"/>
    <lineage>
        <taxon>Eukaryota</taxon>
        <taxon>Metazoa</taxon>
        <taxon>Spiralia</taxon>
        <taxon>Lophotrochozoa</taxon>
        <taxon>Mollusca</taxon>
        <taxon>Gastropoda</taxon>
        <taxon>Heterobranchia</taxon>
        <taxon>Euthyneura</taxon>
        <taxon>Panpulmonata</taxon>
        <taxon>Sacoglossa</taxon>
        <taxon>Placobranchoidea</taxon>
        <taxon>Plakobranchidae</taxon>
        <taxon>Elysia</taxon>
    </lineage>
</organism>
<accession>A0AAE1CMI1</accession>
<feature type="transmembrane region" description="Helical" evidence="2">
    <location>
        <begin position="232"/>
        <end position="256"/>
    </location>
</feature>
<dbReference type="GO" id="GO:0006811">
    <property type="term" value="P:monoatomic ion transport"/>
    <property type="evidence" value="ECO:0007669"/>
    <property type="project" value="InterPro"/>
</dbReference>
<keyword evidence="4" id="KW-1185">Reference proteome</keyword>
<dbReference type="SUPFAM" id="SSF90112">
    <property type="entry name" value="Neurotransmitter-gated ion-channel transmembrane pore"/>
    <property type="match status" value="1"/>
</dbReference>
<evidence type="ECO:0000256" key="2">
    <source>
        <dbReference type="SAM" id="Phobius"/>
    </source>
</evidence>
<feature type="transmembrane region" description="Helical" evidence="2">
    <location>
        <begin position="59"/>
        <end position="75"/>
    </location>
</feature>
<keyword evidence="2" id="KW-0812">Transmembrane</keyword>
<dbReference type="Proteomes" id="UP001283361">
    <property type="component" value="Unassembled WGS sequence"/>
</dbReference>
<dbReference type="InterPro" id="IPR036719">
    <property type="entry name" value="Neuro-gated_channel_TM_sf"/>
</dbReference>
<sequence length="273" mass="29880">MASPQDGRICVVTAGIDPKSLSSYSASMLLLKGKLEPNIPVKVQNLRIKMKLFFIPRNYDLFNLAMLAMGVVMVKDSSPTSIIAVYITTLLGITAIGTILTTFILRIHHRPAGSRVGERTEKLVMFLKMITCSLTDEDKQVPKNSISPEDSRLHAKGVQTYQLSSSYLGAAEGSRGQTTAVKRNPRTADLANDNGTKRFDDGSDQTGAEPTRPVSCPPVYQQPMTWQEVADVYDWFLFLLFTGLTCLLTITVLIILPVGGNSRAPTLNKTGLN</sequence>
<comment type="caution">
    <text evidence="3">The sequence shown here is derived from an EMBL/GenBank/DDBJ whole genome shotgun (WGS) entry which is preliminary data.</text>
</comment>
<dbReference type="AlphaFoldDB" id="A0AAE1CMI1"/>
<dbReference type="EMBL" id="JAWDGP010007522">
    <property type="protein sequence ID" value="KAK3714909.1"/>
    <property type="molecule type" value="Genomic_DNA"/>
</dbReference>
<keyword evidence="2" id="KW-0472">Membrane</keyword>
<protein>
    <recommendedName>
        <fullName evidence="5">Neurotransmitter-gated ion-channel transmembrane domain-containing protein</fullName>
    </recommendedName>
</protein>
<gene>
    <name evidence="3" type="ORF">RRG08_052140</name>
</gene>
<dbReference type="InterPro" id="IPR038050">
    <property type="entry name" value="Neuro_actylchol_rec"/>
</dbReference>
<feature type="transmembrane region" description="Helical" evidence="2">
    <location>
        <begin position="81"/>
        <end position="105"/>
    </location>
</feature>
<name>A0AAE1CMI1_9GAST</name>
<evidence type="ECO:0000313" key="3">
    <source>
        <dbReference type="EMBL" id="KAK3714909.1"/>
    </source>
</evidence>
<evidence type="ECO:0008006" key="5">
    <source>
        <dbReference type="Google" id="ProtNLM"/>
    </source>
</evidence>
<evidence type="ECO:0000313" key="4">
    <source>
        <dbReference type="Proteomes" id="UP001283361"/>
    </source>
</evidence>
<dbReference type="Gene3D" id="1.20.58.390">
    <property type="entry name" value="Neurotransmitter-gated ion-channel transmembrane domain"/>
    <property type="match status" value="1"/>
</dbReference>
<reference evidence="3" key="1">
    <citation type="journal article" date="2023" name="G3 (Bethesda)">
        <title>A reference genome for the long-term kleptoplast-retaining sea slug Elysia crispata morphotype clarki.</title>
        <authorList>
            <person name="Eastman K.E."/>
            <person name="Pendleton A.L."/>
            <person name="Shaikh M.A."/>
            <person name="Suttiyut T."/>
            <person name="Ogas R."/>
            <person name="Tomko P."/>
            <person name="Gavelis G."/>
            <person name="Widhalm J.R."/>
            <person name="Wisecaver J.H."/>
        </authorList>
    </citation>
    <scope>NUCLEOTIDE SEQUENCE</scope>
    <source>
        <strain evidence="3">ECLA1</strain>
    </source>
</reference>
<evidence type="ECO:0000256" key="1">
    <source>
        <dbReference type="SAM" id="MobiDB-lite"/>
    </source>
</evidence>